<dbReference type="PROSITE" id="PS50920">
    <property type="entry name" value="SOLCAR"/>
    <property type="match status" value="3"/>
</dbReference>
<evidence type="ECO:0000256" key="8">
    <source>
        <dbReference type="ARBA" id="ARBA00023128"/>
    </source>
</evidence>
<evidence type="ECO:0000313" key="13">
    <source>
        <dbReference type="EMBL" id="CAD9164586.1"/>
    </source>
</evidence>
<evidence type="ECO:0000256" key="1">
    <source>
        <dbReference type="ARBA" id="ARBA00004448"/>
    </source>
</evidence>
<feature type="repeat" description="Solcar" evidence="10">
    <location>
        <begin position="126"/>
        <end position="218"/>
    </location>
</feature>
<evidence type="ECO:0000256" key="5">
    <source>
        <dbReference type="ARBA" id="ARBA00022737"/>
    </source>
</evidence>
<evidence type="ECO:0000313" key="14">
    <source>
        <dbReference type="EMBL" id="CAD9164587.1"/>
    </source>
</evidence>
<proteinExistence type="inferred from homology"/>
<comment type="subcellular location">
    <subcellularLocation>
        <location evidence="1">Mitochondrion inner membrane</location>
        <topology evidence="1">Multi-pass membrane protein</topology>
    </subcellularLocation>
</comment>
<dbReference type="PRINTS" id="PR00926">
    <property type="entry name" value="MITOCARRIER"/>
</dbReference>
<gene>
    <name evidence="13" type="ORF">ACAT0790_LOCUS41352</name>
    <name evidence="14" type="ORF">ACAT0790_LOCUS41353</name>
</gene>
<keyword evidence="9 10" id="KW-0472">Membrane</keyword>
<comment type="similarity">
    <text evidence="2 11">Belongs to the mitochondrial carrier (TC 2.A.29) family.</text>
</comment>
<evidence type="ECO:0000256" key="10">
    <source>
        <dbReference type="PROSITE-ProRule" id="PRU00282"/>
    </source>
</evidence>
<dbReference type="Pfam" id="PF00153">
    <property type="entry name" value="Mito_carr"/>
    <property type="match status" value="3"/>
</dbReference>
<dbReference type="GO" id="GO:0005743">
    <property type="term" value="C:mitochondrial inner membrane"/>
    <property type="evidence" value="ECO:0007669"/>
    <property type="project" value="UniProtKB-SubCell"/>
</dbReference>
<feature type="repeat" description="Solcar" evidence="10">
    <location>
        <begin position="226"/>
        <end position="313"/>
    </location>
</feature>
<evidence type="ECO:0008006" key="15">
    <source>
        <dbReference type="Google" id="ProtNLM"/>
    </source>
</evidence>
<feature type="region of interest" description="Disordered" evidence="12">
    <location>
        <begin position="1"/>
        <end position="30"/>
    </location>
</feature>
<accession>A0A6T9Q0D6</accession>
<keyword evidence="3 11" id="KW-0813">Transport</keyword>
<evidence type="ECO:0000256" key="3">
    <source>
        <dbReference type="ARBA" id="ARBA00022448"/>
    </source>
</evidence>
<organism evidence="14">
    <name type="scientific">Alexandrium catenella</name>
    <name type="common">Red tide dinoflagellate</name>
    <name type="synonym">Gonyaulax catenella</name>
    <dbReference type="NCBI Taxonomy" id="2925"/>
    <lineage>
        <taxon>Eukaryota</taxon>
        <taxon>Sar</taxon>
        <taxon>Alveolata</taxon>
        <taxon>Dinophyceae</taxon>
        <taxon>Gonyaulacales</taxon>
        <taxon>Pyrocystaceae</taxon>
        <taxon>Alexandrium</taxon>
    </lineage>
</organism>
<dbReference type="AlphaFoldDB" id="A0A6T9Q0D6"/>
<name>A0A6T9Q0D6_ALECA</name>
<evidence type="ECO:0000256" key="2">
    <source>
        <dbReference type="ARBA" id="ARBA00006375"/>
    </source>
</evidence>
<dbReference type="InterPro" id="IPR018108">
    <property type="entry name" value="MCP_transmembrane"/>
</dbReference>
<reference evidence="14" key="1">
    <citation type="submission" date="2021-01" db="EMBL/GenBank/DDBJ databases">
        <authorList>
            <person name="Corre E."/>
            <person name="Pelletier E."/>
            <person name="Niang G."/>
            <person name="Scheremetjew M."/>
            <person name="Finn R."/>
            <person name="Kale V."/>
            <person name="Holt S."/>
            <person name="Cochrane G."/>
            <person name="Meng A."/>
            <person name="Brown T."/>
            <person name="Cohen L."/>
        </authorList>
    </citation>
    <scope>NUCLEOTIDE SEQUENCE</scope>
    <source>
        <strain evidence="14">OF101</strain>
    </source>
</reference>
<evidence type="ECO:0000256" key="7">
    <source>
        <dbReference type="ARBA" id="ARBA00022989"/>
    </source>
</evidence>
<dbReference type="InterPro" id="IPR002067">
    <property type="entry name" value="MCP"/>
</dbReference>
<sequence length="317" mass="33491">MAAAAAATVAPPKEAHTGMEARLPRTQGSGASGAWKGFVQGSLGAAVGGSCAHPLDLIKVRLQLQSEGAKLNMFQMGVRVARTEGMLGLLKGVDASAARQLVYSGVRFGMYDVFKSAVQGDDGRPLGMMSKVVCAAAAGAIGAFAGNPGDLAMVRMQADGKLPEAERRGYKNIFDAVGKIARSEGVLSMWRTGVVPNMNRATIITVGQLAAYDQCKQVLLEAGARDGLPTHFGASFMAAFIASVMSNPVDVAKTRLMNQKEGAPAYRGTLHVMTSLVQSEGPLSLYKGFAATFARQCPYVVITWVTVEQLKKTMKDW</sequence>
<dbReference type="GO" id="GO:0055085">
    <property type="term" value="P:transmembrane transport"/>
    <property type="evidence" value="ECO:0007669"/>
    <property type="project" value="InterPro"/>
</dbReference>
<dbReference type="InterPro" id="IPR050391">
    <property type="entry name" value="Mito_Metabolite_Transporter"/>
</dbReference>
<dbReference type="PANTHER" id="PTHR45618">
    <property type="entry name" value="MITOCHONDRIAL DICARBOXYLATE CARRIER-RELATED"/>
    <property type="match status" value="1"/>
</dbReference>
<evidence type="ECO:0000256" key="6">
    <source>
        <dbReference type="ARBA" id="ARBA00022792"/>
    </source>
</evidence>
<dbReference type="SUPFAM" id="SSF103506">
    <property type="entry name" value="Mitochondrial carrier"/>
    <property type="match status" value="1"/>
</dbReference>
<protein>
    <recommendedName>
        <fullName evidence="15">Mitochondrial dicarboxylate carrier</fullName>
    </recommendedName>
</protein>
<feature type="repeat" description="Solcar" evidence="10">
    <location>
        <begin position="36"/>
        <end position="117"/>
    </location>
</feature>
<dbReference type="EMBL" id="HBGE01068941">
    <property type="protein sequence ID" value="CAD9164586.1"/>
    <property type="molecule type" value="Transcribed_RNA"/>
</dbReference>
<dbReference type="FunFam" id="1.50.40.10:FF:000009">
    <property type="entry name" value="Mitochondrial 2-oxoglutarate/malate carrier protein"/>
    <property type="match status" value="1"/>
</dbReference>
<evidence type="ECO:0000256" key="11">
    <source>
        <dbReference type="RuleBase" id="RU000488"/>
    </source>
</evidence>
<evidence type="ECO:0000256" key="9">
    <source>
        <dbReference type="ARBA" id="ARBA00023136"/>
    </source>
</evidence>
<dbReference type="EMBL" id="HBGE01068942">
    <property type="protein sequence ID" value="CAD9164587.1"/>
    <property type="molecule type" value="Transcribed_RNA"/>
</dbReference>
<keyword evidence="6" id="KW-0999">Mitochondrion inner membrane</keyword>
<feature type="compositionally biased region" description="Basic and acidic residues" evidence="12">
    <location>
        <begin position="13"/>
        <end position="23"/>
    </location>
</feature>
<keyword evidence="7" id="KW-1133">Transmembrane helix</keyword>
<dbReference type="InterPro" id="IPR023395">
    <property type="entry name" value="MCP_dom_sf"/>
</dbReference>
<dbReference type="Gene3D" id="1.50.40.10">
    <property type="entry name" value="Mitochondrial carrier domain"/>
    <property type="match status" value="1"/>
</dbReference>
<evidence type="ECO:0000256" key="12">
    <source>
        <dbReference type="SAM" id="MobiDB-lite"/>
    </source>
</evidence>
<evidence type="ECO:0000256" key="4">
    <source>
        <dbReference type="ARBA" id="ARBA00022692"/>
    </source>
</evidence>
<keyword evidence="5" id="KW-0677">Repeat</keyword>
<keyword evidence="8" id="KW-0496">Mitochondrion</keyword>
<keyword evidence="4 10" id="KW-0812">Transmembrane</keyword>